<keyword evidence="2 5" id="KW-0479">Metal-binding</keyword>
<dbReference type="Gene3D" id="3.40.630.10">
    <property type="entry name" value="Zn peptidases"/>
    <property type="match status" value="1"/>
</dbReference>
<dbReference type="RefSeq" id="WP_007303822.1">
    <property type="nucleotide sequence ID" value="NZ_AADV02000002.1"/>
</dbReference>
<keyword evidence="11" id="KW-1185">Reference proteome</keyword>
<dbReference type="Pfam" id="PF04952">
    <property type="entry name" value="AstE_AspA_hybrid"/>
    <property type="match status" value="1"/>
</dbReference>
<reference evidence="10" key="3">
    <citation type="submission" date="2016-12" db="EMBL/GenBank/DDBJ databases">
        <title>Annotation of the draft genome assembly of Crocosphaera watsonii WH 8501.</title>
        <authorList>
            <consortium name="US DOE Joint Genome Institute (JGI-ORNL)"/>
            <person name="Larimer F."/>
            <person name="Land M."/>
        </authorList>
    </citation>
    <scope>NUCLEOTIDE SEQUENCE</scope>
    <source>
        <strain evidence="10">WH 8501</strain>
    </source>
</reference>
<feature type="active site" description="Proton donor/acceptor" evidence="6">
    <location>
        <position position="162"/>
    </location>
</feature>
<accession>Q4C8V4</accession>
<evidence type="ECO:0000259" key="8">
    <source>
        <dbReference type="Pfam" id="PF04952"/>
    </source>
</evidence>
<proteinExistence type="inferred from homology"/>
<evidence type="ECO:0000256" key="4">
    <source>
        <dbReference type="ARBA" id="ARBA00022833"/>
    </source>
</evidence>
<comment type="caution">
    <text evidence="10">The sequence shown here is derived from an EMBL/GenBank/DDBJ whole genome shotgun (WGS) entry which is preliminary data.</text>
</comment>
<feature type="binding site" evidence="5">
    <location>
        <position position="162"/>
    </location>
    <ligand>
        <name>substrate</name>
    </ligand>
</feature>
<feature type="binding site" evidence="5">
    <location>
        <begin position="64"/>
        <end position="65"/>
    </location>
    <ligand>
        <name>substrate</name>
    </ligand>
</feature>
<protein>
    <recommendedName>
        <fullName evidence="5">Probable aspartoacylase</fullName>
        <ecNumber evidence="5">3.5.1.15</ecNumber>
    </recommendedName>
</protein>
<dbReference type="InterPro" id="IPR055438">
    <property type="entry name" value="AstE_AspA_cat"/>
</dbReference>
<evidence type="ECO:0000256" key="5">
    <source>
        <dbReference type="HAMAP-Rule" id="MF_00704"/>
    </source>
</evidence>
<dbReference type="EC" id="3.5.1.15" evidence="5"/>
<keyword evidence="4 5" id="KW-0862">Zinc</keyword>
<feature type="binding site" evidence="5">
    <location>
        <position position="272"/>
    </location>
    <ligand>
        <name>substrate</name>
    </ligand>
</feature>
<dbReference type="KEGG" id="cwa:CwatDRAFT_5318"/>
<dbReference type="PANTHER" id="PTHR15162:SF7">
    <property type="entry name" value="SUCCINYLGLUTAMATE DESUCCINYLASE"/>
    <property type="match status" value="1"/>
</dbReference>
<dbReference type="InterPro" id="IPR007036">
    <property type="entry name" value="Aste_AspA_hybrid_dom"/>
</dbReference>
<dbReference type="SUPFAM" id="SSF53187">
    <property type="entry name" value="Zn-dependent exopeptidases"/>
    <property type="match status" value="1"/>
</dbReference>
<sequence>MVNKIDKVALFGGTHGNEMTGIYLIKKYLQNPDLIERSTLKVFPFLSNPRAIESRVRYTEIDLNRCFGSEEIDNLDNFLYEQLLAKTIHQKLLNEQINFVVDLHSTTANMGLTIILSDTDDFHLQLCSYLSSIYPEIKVLFYASKEKDKLLRSNTELGLTIEIGAVAQGVLDANLFIKTEKIVESLLDYLDKKNQDQIPEKSHKLGFYEVFERLDYPRINEEIAAMIHPNLQFKDYKPLNPGDDLFITFDGKTITYQGDSTVYPVFVNEAAYYEKGIAMCLAKQREIVVNFNNG</sequence>
<dbReference type="Pfam" id="PF24827">
    <property type="entry name" value="AstE_AspA_cat"/>
    <property type="match status" value="1"/>
</dbReference>
<dbReference type="GO" id="GO:0008270">
    <property type="term" value="F:zinc ion binding"/>
    <property type="evidence" value="ECO:0007669"/>
    <property type="project" value="UniProtKB-UniRule"/>
</dbReference>
<reference evidence="10" key="2">
    <citation type="submission" date="2005-06" db="EMBL/GenBank/DDBJ databases">
        <title>Sequencing of the draft genome and assembly of Crocosphaera watsonii WH 8501.</title>
        <authorList>
            <consortium name="US DOE Joint Genome Institute (JGI-PGF)"/>
            <person name="Copeland A."/>
            <person name="Lucas S."/>
            <person name="Lapidus A."/>
            <person name="Barry K."/>
            <person name="Detter C."/>
            <person name="Glavina T."/>
            <person name="Hammon N."/>
            <person name="Israni S."/>
            <person name="Pitluck S."/>
            <person name="Richardson P."/>
        </authorList>
    </citation>
    <scope>NUCLEOTIDE SEQUENCE [LARGE SCALE GENOMIC DNA]</scope>
    <source>
        <strain evidence="10">WH 8501</strain>
    </source>
</reference>
<gene>
    <name evidence="10" type="ORF">CwatDRAFT_5318</name>
</gene>
<dbReference type="CDD" id="cd06909">
    <property type="entry name" value="M14_ASPA"/>
    <property type="match status" value="1"/>
</dbReference>
<reference evidence="10" key="1">
    <citation type="submission" date="2004-02" db="EMBL/GenBank/DDBJ databases">
        <authorList>
            <consortium name="DOE Joint Genome Institute"/>
        </authorList>
    </citation>
    <scope>NUCLEOTIDE SEQUENCE [LARGE SCALE GENOMIC DNA]</scope>
    <source>
        <strain evidence="10">WH 8501</strain>
    </source>
</reference>
<feature type="domain" description="Succinylglutamate desuccinylase/Aspartoacylase catalytic" evidence="9">
    <location>
        <begin position="6"/>
        <end position="190"/>
    </location>
</feature>
<comment type="catalytic activity">
    <reaction evidence="5">
        <text>an N-acyl-L-aspartate + H2O = a carboxylate + L-aspartate</text>
        <dbReference type="Rhea" id="RHEA:10872"/>
        <dbReference type="ChEBI" id="CHEBI:15377"/>
        <dbReference type="ChEBI" id="CHEBI:29067"/>
        <dbReference type="ChEBI" id="CHEBI:29991"/>
        <dbReference type="ChEBI" id="CHEBI:58497"/>
        <dbReference type="EC" id="3.5.1.15"/>
    </reaction>
</comment>
<dbReference type="PIRSF" id="PIRSF018001">
    <property type="entry name" value="Aspartoacylase"/>
    <property type="match status" value="1"/>
</dbReference>
<dbReference type="EMBL" id="AADV02000002">
    <property type="protein sequence ID" value="EAM52167.1"/>
    <property type="molecule type" value="Genomic_DNA"/>
</dbReference>
<dbReference type="GO" id="GO:0016788">
    <property type="term" value="F:hydrolase activity, acting on ester bonds"/>
    <property type="evidence" value="ECO:0007669"/>
    <property type="project" value="InterPro"/>
</dbReference>
<dbReference type="GO" id="GO:0005829">
    <property type="term" value="C:cytosol"/>
    <property type="evidence" value="ECO:0007669"/>
    <property type="project" value="TreeGrafter"/>
</dbReference>
<keyword evidence="3 5" id="KW-0378">Hydrolase</keyword>
<dbReference type="OrthoDB" id="531770at2"/>
<dbReference type="InterPro" id="IPR016708">
    <property type="entry name" value="Aspartoacylase"/>
</dbReference>
<evidence type="ECO:0000313" key="10">
    <source>
        <dbReference type="EMBL" id="EAM52167.1"/>
    </source>
</evidence>
<feature type="binding site" evidence="5 7">
    <location>
        <position position="15"/>
    </location>
    <ligand>
        <name>Zn(2+)</name>
        <dbReference type="ChEBI" id="CHEBI:29105"/>
    </ligand>
</feature>
<dbReference type="PANTHER" id="PTHR15162">
    <property type="entry name" value="ASPARTOACYLASE"/>
    <property type="match status" value="1"/>
</dbReference>
<evidence type="ECO:0000256" key="1">
    <source>
        <dbReference type="ARBA" id="ARBA00006173"/>
    </source>
</evidence>
<organism evidence="10 11">
    <name type="scientific">Crocosphaera watsonii WH 8501</name>
    <dbReference type="NCBI Taxonomy" id="165597"/>
    <lineage>
        <taxon>Bacteria</taxon>
        <taxon>Bacillati</taxon>
        <taxon>Cyanobacteriota</taxon>
        <taxon>Cyanophyceae</taxon>
        <taxon>Oscillatoriophycideae</taxon>
        <taxon>Chroococcales</taxon>
        <taxon>Aphanothecaceae</taxon>
        <taxon>Crocosphaera</taxon>
    </lineage>
</organism>
<dbReference type="InterPro" id="IPR050178">
    <property type="entry name" value="AspA/AstE_fam"/>
</dbReference>
<feature type="binding site" evidence="5 7">
    <location>
        <position position="104"/>
    </location>
    <ligand>
        <name>Zn(2+)</name>
        <dbReference type="ChEBI" id="CHEBI:29105"/>
    </ligand>
</feature>
<feature type="binding site" evidence="5 7">
    <location>
        <position position="18"/>
    </location>
    <ligand>
        <name>Zn(2+)</name>
        <dbReference type="ChEBI" id="CHEBI:29105"/>
    </ligand>
</feature>
<evidence type="ECO:0000256" key="2">
    <source>
        <dbReference type="ARBA" id="ARBA00022723"/>
    </source>
</evidence>
<dbReference type="Gene3D" id="2.20.25.160">
    <property type="match status" value="1"/>
</dbReference>
<dbReference type="GO" id="GO:0019807">
    <property type="term" value="F:aspartoacylase activity"/>
    <property type="evidence" value="ECO:0007669"/>
    <property type="project" value="UniProtKB-UniRule"/>
</dbReference>
<comment type="similarity">
    <text evidence="1 5">Belongs to the AspA/AstE family. Aspartoacylase subfamily.</text>
</comment>
<dbReference type="NCBIfam" id="NF002601">
    <property type="entry name" value="PRK02259.1"/>
    <property type="match status" value="1"/>
</dbReference>
<comment type="cofactor">
    <cofactor evidence="5 7">
        <name>Zn(2+)</name>
        <dbReference type="ChEBI" id="CHEBI:29105"/>
    </cofactor>
    <text evidence="5 7">Binds 1 zinc ion per subunit.</text>
</comment>
<evidence type="ECO:0000256" key="3">
    <source>
        <dbReference type="ARBA" id="ARBA00022801"/>
    </source>
</evidence>
<evidence type="ECO:0000256" key="6">
    <source>
        <dbReference type="PIRSR" id="PIRSR018001-1"/>
    </source>
</evidence>
<feature type="domain" description="AstE/AspA barrel-sandwich hybrid" evidence="8">
    <location>
        <begin position="205"/>
        <end position="283"/>
    </location>
</feature>
<evidence type="ECO:0000259" key="9">
    <source>
        <dbReference type="Pfam" id="PF24827"/>
    </source>
</evidence>
<name>Q4C8V4_CROWT</name>
<dbReference type="HAMAP" id="MF_00704">
    <property type="entry name" value="Aspartoacylase"/>
    <property type="match status" value="1"/>
</dbReference>
<evidence type="ECO:0000256" key="7">
    <source>
        <dbReference type="PIRSR" id="PIRSR018001-3"/>
    </source>
</evidence>
<evidence type="ECO:0000313" key="11">
    <source>
        <dbReference type="Proteomes" id="UP000003922"/>
    </source>
</evidence>
<dbReference type="AlphaFoldDB" id="Q4C8V4"/>
<feature type="binding site" evidence="5">
    <location>
        <position position="57"/>
    </location>
    <ligand>
        <name>substrate</name>
    </ligand>
</feature>
<dbReference type="Proteomes" id="UP000003922">
    <property type="component" value="Unassembled WGS sequence"/>
</dbReference>